<gene>
    <name evidence="2" type="ORF">CEQ21_02845</name>
</gene>
<comment type="caution">
    <text evidence="2">The sequence shown here is derived from an EMBL/GenBank/DDBJ whole genome shotgun (WGS) entry which is preliminary data.</text>
</comment>
<keyword evidence="1" id="KW-0812">Transmembrane</keyword>
<proteinExistence type="predicted"/>
<evidence type="ECO:0000313" key="2">
    <source>
        <dbReference type="EMBL" id="TRZ39900.1"/>
    </source>
</evidence>
<reference evidence="3" key="1">
    <citation type="submission" date="2018-10" db="EMBL/GenBank/DDBJ databases">
        <title>FDA dAtabase for Regulatory Grade micrObial Sequences (FDA-ARGOS): Supporting development and validation of Infectious Disease Dx tests.</title>
        <authorList>
            <person name="Minogue T."/>
            <person name="Wolcott M."/>
            <person name="Wasieloski L."/>
            <person name="Aguilar W."/>
            <person name="Moore D."/>
            <person name="Tallon L."/>
            <person name="Sadzewicz L."/>
            <person name="Sengamalay N."/>
            <person name="Ott S."/>
            <person name="Godinez A."/>
            <person name="Nagaraj S."/>
            <person name="Vavikolanu K."/>
            <person name="Vyas G."/>
            <person name="Nadendla S."/>
            <person name="George J."/>
            <person name="Sichtig H."/>
        </authorList>
    </citation>
    <scope>NUCLEOTIDE SEQUENCE [LARGE SCALE GENOMIC DNA]</scope>
    <source>
        <strain evidence="3">FDAARGOS_343</strain>
    </source>
</reference>
<accession>A0A553SSC8</accession>
<organism evidence="2 3">
    <name type="scientific">Niallia circulans</name>
    <name type="common">Bacillus circulans</name>
    <dbReference type="NCBI Taxonomy" id="1397"/>
    <lineage>
        <taxon>Bacteria</taxon>
        <taxon>Bacillati</taxon>
        <taxon>Bacillota</taxon>
        <taxon>Bacilli</taxon>
        <taxon>Bacillales</taxon>
        <taxon>Bacillaceae</taxon>
        <taxon>Niallia</taxon>
    </lineage>
</organism>
<keyword evidence="1" id="KW-1133">Transmembrane helix</keyword>
<dbReference type="EMBL" id="RIBP01000001">
    <property type="protein sequence ID" value="TRZ39900.1"/>
    <property type="molecule type" value="Genomic_DNA"/>
</dbReference>
<sequence length="69" mass="7775">MTNRKAVLLANLDMLTVRKTMHEVFKLDILTFIHLIALIAGTPTIMSNEAMANMAKRFTSNGQHLMELC</sequence>
<name>A0A553SSC8_NIACI</name>
<protein>
    <submittedName>
        <fullName evidence="2">Uncharacterized protein</fullName>
    </submittedName>
</protein>
<feature type="transmembrane region" description="Helical" evidence="1">
    <location>
        <begin position="29"/>
        <end position="47"/>
    </location>
</feature>
<dbReference type="AlphaFoldDB" id="A0A553SSC8"/>
<evidence type="ECO:0000313" key="3">
    <source>
        <dbReference type="Proteomes" id="UP000319837"/>
    </source>
</evidence>
<dbReference type="RefSeq" id="WP_185763323.1">
    <property type="nucleotide sequence ID" value="NZ_RIBP01000001.1"/>
</dbReference>
<keyword evidence="1" id="KW-0472">Membrane</keyword>
<dbReference type="Proteomes" id="UP000319837">
    <property type="component" value="Unassembled WGS sequence"/>
</dbReference>
<evidence type="ECO:0000256" key="1">
    <source>
        <dbReference type="SAM" id="Phobius"/>
    </source>
</evidence>